<dbReference type="AlphaFoldDB" id="A0A0M6XXV6"/>
<dbReference type="EMBL" id="CXST01000001">
    <property type="protein sequence ID" value="CTQ41848.1"/>
    <property type="molecule type" value="Genomic_DNA"/>
</dbReference>
<name>A0A0M6XXV6_9HYPH</name>
<evidence type="ECO:0000313" key="1">
    <source>
        <dbReference type="EMBL" id="CTQ41848.1"/>
    </source>
</evidence>
<sequence length="42" mass="4428">MALEAIAETGTAFPCFLHSLAQRVGSPDLAIGAGVGWRWDVI</sequence>
<protein>
    <submittedName>
        <fullName evidence="1">Uncharacterized protein</fullName>
    </submittedName>
</protein>
<organism evidence="1 2">
    <name type="scientific">Roseibium aggregatum</name>
    <dbReference type="NCBI Taxonomy" id="187304"/>
    <lineage>
        <taxon>Bacteria</taxon>
        <taxon>Pseudomonadati</taxon>
        <taxon>Pseudomonadota</taxon>
        <taxon>Alphaproteobacteria</taxon>
        <taxon>Hyphomicrobiales</taxon>
        <taxon>Stappiaceae</taxon>
        <taxon>Roseibium</taxon>
    </lineage>
</organism>
<reference evidence="2" key="1">
    <citation type="submission" date="2015-07" db="EMBL/GenBank/DDBJ databases">
        <authorList>
            <person name="Rodrigo-Torres Lidia"/>
            <person name="Arahal R.David."/>
        </authorList>
    </citation>
    <scope>NUCLEOTIDE SEQUENCE [LARGE SCALE GENOMIC DNA]</scope>
    <source>
        <strain evidence="2">CECT 4801</strain>
    </source>
</reference>
<evidence type="ECO:0000313" key="2">
    <source>
        <dbReference type="Proteomes" id="UP000048926"/>
    </source>
</evidence>
<gene>
    <name evidence="1" type="ORF">LAL4801_00268</name>
</gene>
<accession>A0A0M6XXV6</accession>
<proteinExistence type="predicted"/>
<keyword evidence="2" id="KW-1185">Reference proteome</keyword>
<dbReference type="Proteomes" id="UP000048926">
    <property type="component" value="Unassembled WGS sequence"/>
</dbReference>